<dbReference type="Pfam" id="PF00768">
    <property type="entry name" value="Peptidase_S11"/>
    <property type="match status" value="1"/>
</dbReference>
<keyword evidence="2" id="KW-0732">Signal</keyword>
<evidence type="ECO:0000256" key="9">
    <source>
        <dbReference type="RuleBase" id="RU004016"/>
    </source>
</evidence>
<keyword evidence="3" id="KW-0378">Hydrolase</keyword>
<evidence type="ECO:0000256" key="1">
    <source>
        <dbReference type="ARBA" id="ARBA00007164"/>
    </source>
</evidence>
<feature type="active site" description="Proton acceptor" evidence="7">
    <location>
        <position position="143"/>
    </location>
</feature>
<keyword evidence="4" id="KW-0133">Cell shape</keyword>
<feature type="active site" description="Acyl-ester intermediate" evidence="7">
    <location>
        <position position="140"/>
    </location>
</feature>
<dbReference type="PRINTS" id="PR00725">
    <property type="entry name" value="DADACBPTASE1"/>
</dbReference>
<feature type="binding site" evidence="8">
    <location>
        <position position="309"/>
    </location>
    <ligand>
        <name>substrate</name>
    </ligand>
</feature>
<dbReference type="GO" id="GO:0009252">
    <property type="term" value="P:peptidoglycan biosynthetic process"/>
    <property type="evidence" value="ECO:0007669"/>
    <property type="project" value="UniProtKB-KW"/>
</dbReference>
<feature type="transmembrane region" description="Helical" evidence="11">
    <location>
        <begin position="79"/>
        <end position="99"/>
    </location>
</feature>
<evidence type="ECO:0000313" key="13">
    <source>
        <dbReference type="EMBL" id="NBI79765.1"/>
    </source>
</evidence>
<comment type="caution">
    <text evidence="13">The sequence shown here is derived from an EMBL/GenBank/DDBJ whole genome shotgun (WGS) entry which is preliminary data.</text>
</comment>
<feature type="compositionally biased region" description="Basic and acidic residues" evidence="10">
    <location>
        <begin position="703"/>
        <end position="722"/>
    </location>
</feature>
<gene>
    <name evidence="13" type="ORF">D3Z39_12985</name>
</gene>
<keyword evidence="5" id="KW-0573">Peptidoglycan synthesis</keyword>
<dbReference type="InterPro" id="IPR001967">
    <property type="entry name" value="Peptidase_S11_N"/>
</dbReference>
<evidence type="ECO:0000256" key="7">
    <source>
        <dbReference type="PIRSR" id="PIRSR618044-1"/>
    </source>
</evidence>
<feature type="active site" evidence="7">
    <location>
        <position position="198"/>
    </location>
</feature>
<evidence type="ECO:0000256" key="8">
    <source>
        <dbReference type="PIRSR" id="PIRSR618044-2"/>
    </source>
</evidence>
<feature type="transmembrane region" description="Helical" evidence="11">
    <location>
        <begin position="472"/>
        <end position="494"/>
    </location>
</feature>
<name>A0A845RLQ0_9FIRM</name>
<dbReference type="Gene3D" id="3.40.710.10">
    <property type="entry name" value="DD-peptidase/beta-lactamase superfamily"/>
    <property type="match status" value="1"/>
</dbReference>
<evidence type="ECO:0000256" key="4">
    <source>
        <dbReference type="ARBA" id="ARBA00022960"/>
    </source>
</evidence>
<dbReference type="GO" id="GO:0071555">
    <property type="term" value="P:cell wall organization"/>
    <property type="evidence" value="ECO:0007669"/>
    <property type="project" value="UniProtKB-KW"/>
</dbReference>
<keyword evidence="6" id="KW-0961">Cell wall biogenesis/degradation</keyword>
<feature type="compositionally biased region" description="Polar residues" evidence="10">
    <location>
        <begin position="546"/>
        <end position="564"/>
    </location>
</feature>
<evidence type="ECO:0000313" key="14">
    <source>
        <dbReference type="Proteomes" id="UP000446348"/>
    </source>
</evidence>
<dbReference type="AlphaFoldDB" id="A0A845RLQ0"/>
<dbReference type="SUPFAM" id="SSF56601">
    <property type="entry name" value="beta-lactamase/transpeptidase-like"/>
    <property type="match status" value="1"/>
</dbReference>
<evidence type="ECO:0000256" key="10">
    <source>
        <dbReference type="SAM" id="MobiDB-lite"/>
    </source>
</evidence>
<dbReference type="PANTHER" id="PTHR21581">
    <property type="entry name" value="D-ALANYL-D-ALANINE CARBOXYPEPTIDASE"/>
    <property type="match status" value="1"/>
</dbReference>
<feature type="region of interest" description="Disordered" evidence="10">
    <location>
        <begin position="516"/>
        <end position="618"/>
    </location>
</feature>
<evidence type="ECO:0000256" key="6">
    <source>
        <dbReference type="ARBA" id="ARBA00023316"/>
    </source>
</evidence>
<sequence>MPLCGHDKITAGRLFYFLWPGRYAGAARCRPVFNLPFYGQGDFPCCCADRENLSCVLVSTENFNEQLIVNDEVIMYRRLLMTLLAALTLSLLFPAGVFADDAQKLSNPPELYAESAILVDADTGQILLEKNMNKKMYPASITKVMTCLLAMERAKPGDVVTVTDEVVAAVPRNTTHIALTGGEQLTVEQLEYAMMVESANDAANMLAAHISGSTQAFAMLMNDRAKELGAKDTHFTNAHGLPDPSHYTSAYDMALITRAAMQHPQFRSLAGAAAYEIPPTNKQSEARRLNNRNYMFTLNDTYPGAFAGKTGWTEEAGHTLVTLAERNGVTLICIVMHSDGVVDAQYIDSTAILDYGFDNFTRAVVSKDRVEPKTVLLTGADGTQQQARLTRTEDMPVLLPPGVTIDDLSVKLSIPDMLAADQPGEVQLYFPETVRTAYRAAGAFPLTFELIQPAVIPSDDVAKGGWFSLPPVVLKAGIVFAALVVLWLLIRTWIRWRYKARRHKRLRQVEERERRAAEKKAAQRPPVIRAPEPPPPVRQEPASPQLSNLWSVPTPAVSPSTRTAPSRWRPPPGLLAPEASRRASPPPGLLTGGRAAAPPTRRRGSVRMQELSSPPSDQSIEAAVQTIDATLARLRAQPEELSADMHKTSLQMQPEMRWEPAQTRGDFAAQQNMQQEPGNAAAQEPDDQKAPMRETPPAQGEETPPRRSRMETASRAVDEAMRRSRRRTLIQQEDESAQEPAGREAPMRETPPAQGEETPPRRSRMETASRAVDEAMRRSRRRTLVQQEDESAQEPAGREAPMRETPPAQGEETPPRRSRMETASRADDEAMRRSRRRTMYTENAQTPLRQRSVSSLQSRPRPGAARRSDTLEQPADGRTQL</sequence>
<feature type="region of interest" description="Disordered" evidence="10">
    <location>
        <begin position="648"/>
        <end position="881"/>
    </location>
</feature>
<evidence type="ECO:0000256" key="3">
    <source>
        <dbReference type="ARBA" id="ARBA00022801"/>
    </source>
</evidence>
<reference evidence="13 14" key="1">
    <citation type="submission" date="2018-08" db="EMBL/GenBank/DDBJ databases">
        <title>Murine metabolic-syndrome-specific gut microbial biobank.</title>
        <authorList>
            <person name="Liu C."/>
        </authorList>
    </citation>
    <scope>NUCLEOTIDE SEQUENCE [LARGE SCALE GENOMIC DNA]</scope>
    <source>
        <strain evidence="13 14">X69</strain>
    </source>
</reference>
<evidence type="ECO:0000256" key="2">
    <source>
        <dbReference type="ARBA" id="ARBA00022729"/>
    </source>
</evidence>
<keyword evidence="11" id="KW-0472">Membrane</keyword>
<comment type="similarity">
    <text evidence="1 9">Belongs to the peptidase S11 family.</text>
</comment>
<dbReference type="GO" id="GO:0006508">
    <property type="term" value="P:proteolysis"/>
    <property type="evidence" value="ECO:0007669"/>
    <property type="project" value="InterPro"/>
</dbReference>
<proteinExistence type="inferred from homology"/>
<organism evidence="13 14">
    <name type="scientific">Anaerotruncus colihominis</name>
    <dbReference type="NCBI Taxonomy" id="169435"/>
    <lineage>
        <taxon>Bacteria</taxon>
        <taxon>Bacillati</taxon>
        <taxon>Bacillota</taxon>
        <taxon>Clostridia</taxon>
        <taxon>Eubacteriales</taxon>
        <taxon>Oscillospiraceae</taxon>
        <taxon>Anaerotruncus</taxon>
    </lineage>
</organism>
<dbReference type="GO" id="GO:0009002">
    <property type="term" value="F:serine-type D-Ala-D-Ala carboxypeptidase activity"/>
    <property type="evidence" value="ECO:0007669"/>
    <property type="project" value="InterPro"/>
</dbReference>
<keyword evidence="11" id="KW-0812">Transmembrane</keyword>
<accession>A0A845RLQ0</accession>
<evidence type="ECO:0000259" key="12">
    <source>
        <dbReference type="Pfam" id="PF00768"/>
    </source>
</evidence>
<dbReference type="EMBL" id="QXWZ01000025">
    <property type="protein sequence ID" value="NBI79765.1"/>
    <property type="molecule type" value="Genomic_DNA"/>
</dbReference>
<dbReference type="Proteomes" id="UP000446348">
    <property type="component" value="Unassembled WGS sequence"/>
</dbReference>
<dbReference type="GO" id="GO:0008360">
    <property type="term" value="P:regulation of cell shape"/>
    <property type="evidence" value="ECO:0007669"/>
    <property type="project" value="UniProtKB-KW"/>
</dbReference>
<dbReference type="InterPro" id="IPR018044">
    <property type="entry name" value="Peptidase_S11"/>
</dbReference>
<protein>
    <recommendedName>
        <fullName evidence="12">Peptidase S11 D-alanyl-D-alanine carboxypeptidase A N-terminal domain-containing protein</fullName>
    </recommendedName>
</protein>
<feature type="compositionally biased region" description="Low complexity" evidence="10">
    <location>
        <begin position="847"/>
        <end position="862"/>
    </location>
</feature>
<feature type="compositionally biased region" description="Basic and acidic residues" evidence="10">
    <location>
        <begin position="813"/>
        <end position="832"/>
    </location>
</feature>
<keyword evidence="11" id="KW-1133">Transmembrane helix</keyword>
<feature type="compositionally biased region" description="Basic and acidic residues" evidence="10">
    <location>
        <begin position="758"/>
        <end position="777"/>
    </location>
</feature>
<feature type="domain" description="Peptidase S11 D-alanyl-D-alanine carboxypeptidase A N-terminal" evidence="12">
    <location>
        <begin position="106"/>
        <end position="338"/>
    </location>
</feature>
<dbReference type="InterPro" id="IPR012338">
    <property type="entry name" value="Beta-lactam/transpept-like"/>
</dbReference>
<dbReference type="PANTHER" id="PTHR21581:SF6">
    <property type="entry name" value="TRAFFICKING PROTEIN PARTICLE COMPLEX SUBUNIT 12"/>
    <property type="match status" value="1"/>
</dbReference>
<evidence type="ECO:0000256" key="5">
    <source>
        <dbReference type="ARBA" id="ARBA00022984"/>
    </source>
</evidence>
<evidence type="ECO:0000256" key="11">
    <source>
        <dbReference type="SAM" id="Phobius"/>
    </source>
</evidence>